<evidence type="ECO:0000313" key="1">
    <source>
        <dbReference type="EMBL" id="MCK9798452.1"/>
    </source>
</evidence>
<reference evidence="3 4" key="1">
    <citation type="journal article" date="2022" name="Int. J. Syst. Evol. Microbiol.">
        <title>Pseudomonas aegrilactucae sp. nov. and Pseudomonas morbosilactucae sp. nov., pathogens causing bacterial rot of lettuce in Japan.</title>
        <authorList>
            <person name="Sawada H."/>
            <person name="Fujikawa T."/>
            <person name="Satou M."/>
        </authorList>
    </citation>
    <scope>NUCLEOTIDE SEQUENCE [LARGE SCALE GENOMIC DNA]</scope>
    <source>
        <strain evidence="1 3">MAFF 302030</strain>
        <strain evidence="2 4">MAFF 302046</strain>
    </source>
</reference>
<organism evidence="1 3">
    <name type="scientific">Pseudomonas morbosilactucae</name>
    <dbReference type="NCBI Taxonomy" id="2938197"/>
    <lineage>
        <taxon>Bacteria</taxon>
        <taxon>Pseudomonadati</taxon>
        <taxon>Pseudomonadota</taxon>
        <taxon>Gammaproteobacteria</taxon>
        <taxon>Pseudomonadales</taxon>
        <taxon>Pseudomonadaceae</taxon>
        <taxon>Pseudomonas</taxon>
    </lineage>
</organism>
<evidence type="ECO:0000313" key="3">
    <source>
        <dbReference type="Proteomes" id="UP001155059"/>
    </source>
</evidence>
<dbReference type="AlphaFoldDB" id="A0A9X1YWM5"/>
<dbReference type="Proteomes" id="UP001155163">
    <property type="component" value="Unassembled WGS sequence"/>
</dbReference>
<dbReference type="Proteomes" id="UP001155059">
    <property type="component" value="Unassembled WGS sequence"/>
</dbReference>
<dbReference type="Pfam" id="PF07865">
    <property type="entry name" value="DUF1652"/>
    <property type="match status" value="1"/>
</dbReference>
<protein>
    <submittedName>
        <fullName evidence="1">DUF1652 domain-containing protein</fullName>
    </submittedName>
</protein>
<evidence type="ECO:0000313" key="2">
    <source>
        <dbReference type="EMBL" id="MCK9812943.1"/>
    </source>
</evidence>
<sequence>MGILAPLRTRLEQSFAPLACDCSLVGDGSLTVRLYDRESGRVDLVVSGLNPQKLRSEDQWAALIEELRYELQSNTLGRSTHKATQDDRANS</sequence>
<gene>
    <name evidence="1" type="ORF">M1B34_12120</name>
    <name evidence="2" type="ORF">M1B35_01935</name>
</gene>
<accession>A0A9X1YWM5</accession>
<dbReference type="RefSeq" id="WP_123332050.1">
    <property type="nucleotide sequence ID" value="NZ_JALQCW010000025.1"/>
</dbReference>
<dbReference type="InterPro" id="IPR012448">
    <property type="entry name" value="DUF1652"/>
</dbReference>
<keyword evidence="4" id="KW-1185">Reference proteome</keyword>
<name>A0A9X1YWM5_9PSED</name>
<dbReference type="EMBL" id="JALQCX010000004">
    <property type="protein sequence ID" value="MCK9812943.1"/>
    <property type="molecule type" value="Genomic_DNA"/>
</dbReference>
<evidence type="ECO:0000313" key="4">
    <source>
        <dbReference type="Proteomes" id="UP001155163"/>
    </source>
</evidence>
<proteinExistence type="predicted"/>
<dbReference type="EMBL" id="JALQCW010000025">
    <property type="protein sequence ID" value="MCK9798452.1"/>
    <property type="molecule type" value="Genomic_DNA"/>
</dbReference>
<comment type="caution">
    <text evidence="1">The sequence shown here is derived from an EMBL/GenBank/DDBJ whole genome shotgun (WGS) entry which is preliminary data.</text>
</comment>
<reference evidence="3 4" key="2">
    <citation type="journal article" date="2023" name="Plant Pathol.">
        <title>Dismantling and reorganizing Pseudomonas marginalis sensu#lato.</title>
        <authorList>
            <person name="Sawada H."/>
            <person name="Fujikawa T."/>
            <person name="Satou M."/>
        </authorList>
    </citation>
    <scope>NUCLEOTIDE SEQUENCE [LARGE SCALE GENOMIC DNA]</scope>
    <source>
        <strain evidence="1 3">MAFF 302030</strain>
        <strain evidence="2 4">MAFF 302046</strain>
    </source>
</reference>